<accession>A0A0D8HKV6</accession>
<sequence>MTLLGLGTSAVLGVHEQTVGRRSPSSVTDMDLGVQVGRSMQNPTRPPVDVGNNCVVSRCVSIPEQKLENARY</sequence>
<reference evidence="1 2" key="1">
    <citation type="submission" date="2015-01" db="EMBL/GenBank/DDBJ databases">
        <title>Draft genome of the acidophilic iron oxidizer Acidithrix ferrooxidans strain Py-F3.</title>
        <authorList>
            <person name="Poehlein A."/>
            <person name="Eisen S."/>
            <person name="Schloemann M."/>
            <person name="Johnson B.D."/>
            <person name="Daniel R."/>
            <person name="Muehling M."/>
        </authorList>
    </citation>
    <scope>NUCLEOTIDE SEQUENCE [LARGE SCALE GENOMIC DNA]</scope>
    <source>
        <strain evidence="1 2">Py-F3</strain>
    </source>
</reference>
<protein>
    <submittedName>
        <fullName evidence="1">Uncharacterized protein</fullName>
    </submittedName>
</protein>
<organism evidence="1 2">
    <name type="scientific">Acidithrix ferrooxidans</name>
    <dbReference type="NCBI Taxonomy" id="1280514"/>
    <lineage>
        <taxon>Bacteria</taxon>
        <taxon>Bacillati</taxon>
        <taxon>Actinomycetota</taxon>
        <taxon>Acidimicrobiia</taxon>
        <taxon>Acidimicrobiales</taxon>
        <taxon>Acidimicrobiaceae</taxon>
        <taxon>Acidithrix</taxon>
    </lineage>
</organism>
<dbReference type="AlphaFoldDB" id="A0A0D8HKV6"/>
<dbReference type="EMBL" id="JXYS01000018">
    <property type="protein sequence ID" value="KJF18362.1"/>
    <property type="molecule type" value="Genomic_DNA"/>
</dbReference>
<name>A0A0D8HKV6_9ACTN</name>
<keyword evidence="2" id="KW-1185">Reference proteome</keyword>
<comment type="caution">
    <text evidence="1">The sequence shown here is derived from an EMBL/GenBank/DDBJ whole genome shotgun (WGS) entry which is preliminary data.</text>
</comment>
<proteinExistence type="predicted"/>
<evidence type="ECO:0000313" key="2">
    <source>
        <dbReference type="Proteomes" id="UP000032360"/>
    </source>
</evidence>
<gene>
    <name evidence="1" type="ORF">AXFE_07500</name>
</gene>
<evidence type="ECO:0000313" key="1">
    <source>
        <dbReference type="EMBL" id="KJF18362.1"/>
    </source>
</evidence>
<dbReference type="Proteomes" id="UP000032360">
    <property type="component" value="Unassembled WGS sequence"/>
</dbReference>